<proteinExistence type="predicted"/>
<dbReference type="EMBL" id="KV918937">
    <property type="protein sequence ID" value="OSX74662.1"/>
    <property type="molecule type" value="Genomic_DNA"/>
</dbReference>
<accession>A0A1X6P1C1</accession>
<gene>
    <name evidence="1" type="ORF">BU14_0275s0021</name>
</gene>
<protein>
    <submittedName>
        <fullName evidence="1">Uncharacterized protein</fullName>
    </submittedName>
</protein>
<keyword evidence="2" id="KW-1185">Reference proteome</keyword>
<name>A0A1X6P1C1_PORUM</name>
<evidence type="ECO:0000313" key="1">
    <source>
        <dbReference type="EMBL" id="OSX74662.1"/>
    </source>
</evidence>
<dbReference type="AlphaFoldDB" id="A0A1X6P1C1"/>
<evidence type="ECO:0000313" key="2">
    <source>
        <dbReference type="Proteomes" id="UP000218209"/>
    </source>
</evidence>
<sequence length="191" mass="18959">MPRRPPSLRHRAVIARRRLLGEIRHLQAAEKLLVQTLRALSVEGAALQAVVAAESGAAPGARGCARPAAAPTAPTTSAIGAALAAMGAEAAGASDQSAAAGLAGPGVPLAATMGVHQALPSPVGDPAQAADTSTLAAGVVEADSRLVATLAATDDGSMSSLGIRVLSGVAHLCGTIDGEEDGEEQEEEYDF</sequence>
<organism evidence="1 2">
    <name type="scientific">Porphyra umbilicalis</name>
    <name type="common">Purple laver</name>
    <name type="synonym">Red alga</name>
    <dbReference type="NCBI Taxonomy" id="2786"/>
    <lineage>
        <taxon>Eukaryota</taxon>
        <taxon>Rhodophyta</taxon>
        <taxon>Bangiophyceae</taxon>
        <taxon>Bangiales</taxon>
        <taxon>Bangiaceae</taxon>
        <taxon>Porphyra</taxon>
    </lineage>
</organism>
<reference evidence="1 2" key="1">
    <citation type="submission" date="2017-03" db="EMBL/GenBank/DDBJ databases">
        <title>WGS assembly of Porphyra umbilicalis.</title>
        <authorList>
            <person name="Brawley S.H."/>
            <person name="Blouin N.A."/>
            <person name="Ficko-Blean E."/>
            <person name="Wheeler G.L."/>
            <person name="Lohr M."/>
            <person name="Goodson H.V."/>
            <person name="Jenkins J.W."/>
            <person name="Blaby-Haas C.E."/>
            <person name="Helliwell K.E."/>
            <person name="Chan C."/>
            <person name="Marriage T."/>
            <person name="Bhattacharya D."/>
            <person name="Klein A.S."/>
            <person name="Badis Y."/>
            <person name="Brodie J."/>
            <person name="Cao Y."/>
            <person name="Collen J."/>
            <person name="Dittami S.M."/>
            <person name="Gachon C.M."/>
            <person name="Green B.R."/>
            <person name="Karpowicz S."/>
            <person name="Kim J.W."/>
            <person name="Kudahl U."/>
            <person name="Lin S."/>
            <person name="Michel G."/>
            <person name="Mittag M."/>
            <person name="Olson B.J."/>
            <person name="Pangilinan J."/>
            <person name="Peng Y."/>
            <person name="Qiu H."/>
            <person name="Shu S."/>
            <person name="Singer J.T."/>
            <person name="Smith A.G."/>
            <person name="Sprecher B.N."/>
            <person name="Wagner V."/>
            <person name="Wang W."/>
            <person name="Wang Z.-Y."/>
            <person name="Yan J."/>
            <person name="Yarish C."/>
            <person name="Zoeuner-Riek S."/>
            <person name="Zhuang Y."/>
            <person name="Zou Y."/>
            <person name="Lindquist E.A."/>
            <person name="Grimwood J."/>
            <person name="Barry K."/>
            <person name="Rokhsar D.S."/>
            <person name="Schmutz J."/>
            <person name="Stiller J.W."/>
            <person name="Grossman A.R."/>
            <person name="Prochnik S.E."/>
        </authorList>
    </citation>
    <scope>NUCLEOTIDE SEQUENCE [LARGE SCALE GENOMIC DNA]</scope>
    <source>
        <strain evidence="1">4086291</strain>
    </source>
</reference>
<dbReference type="Proteomes" id="UP000218209">
    <property type="component" value="Unassembled WGS sequence"/>
</dbReference>